<sequence>MSSNHNLRLMTMITERLSTLFQSISSNTAIPPSAATTSLKQAAQATTKQPKSTTEKSQYKRSSAPTALPLAKILTTKLFPLSTTQSFKDFQSRHDLETSQTNLLSLLKDTLPSSKEYQVIKTEIGEGRILNEVMIKPKDVPYDQLNHFVMIHGYGAGLGFYLKNFEGITSANDNWCLHSLDSLGYGLSSRPDFVNADEFDEWFVDSLETWRQERGIKDMYLCCHSMGAIGGTQYALKYSDSVKKLMFVSPAAIVKPTPEPVSPWWLHPLWEANISPFALIRNAGPWGSMVTSGWTNRRFAKLSSREQELLHCYAYRVFNAKGSGEYFMSSILSPGAVPKNPILYSHVANLKCDTVWVYGDEDWMPKEGGLTAVEILRNKGFDAEYKEVSDSGHHLYLDNYKEFNQLVNLELKEFDSKFGVPAAGKS</sequence>
<dbReference type="GO" id="GO:0004623">
    <property type="term" value="F:phospholipase A2 activity"/>
    <property type="evidence" value="ECO:0007669"/>
    <property type="project" value="TreeGrafter"/>
</dbReference>
<comment type="similarity">
    <text evidence="1">Belongs to the peptidase S33 family. ABHD4/ABHD5 subfamily.</text>
</comment>
<dbReference type="PANTHER" id="PTHR42886">
    <property type="entry name" value="RE40534P-RELATED"/>
    <property type="match status" value="1"/>
</dbReference>
<dbReference type="GO" id="GO:0035965">
    <property type="term" value="P:cardiolipin acyl-chain remodeling"/>
    <property type="evidence" value="ECO:0007669"/>
    <property type="project" value="TreeGrafter"/>
</dbReference>
<evidence type="ECO:0000313" key="4">
    <source>
        <dbReference type="EMBL" id="KAH3685554.1"/>
    </source>
</evidence>
<dbReference type="GO" id="GO:0042171">
    <property type="term" value="F:lysophosphatidic acid acyltransferase activity"/>
    <property type="evidence" value="ECO:0007669"/>
    <property type="project" value="TreeGrafter"/>
</dbReference>
<evidence type="ECO:0000256" key="2">
    <source>
        <dbReference type="SAM" id="MobiDB-lite"/>
    </source>
</evidence>
<accession>A0A9P8Q9V6</accession>
<protein>
    <recommendedName>
        <fullName evidence="3">AB hydrolase-1 domain-containing protein</fullName>
    </recommendedName>
</protein>
<evidence type="ECO:0000259" key="3">
    <source>
        <dbReference type="Pfam" id="PF00561"/>
    </source>
</evidence>
<comment type="caution">
    <text evidence="4">The sequence shown here is derived from an EMBL/GenBank/DDBJ whole genome shotgun (WGS) entry which is preliminary data.</text>
</comment>
<dbReference type="OrthoDB" id="7457040at2759"/>
<dbReference type="Proteomes" id="UP000774326">
    <property type="component" value="Unassembled WGS sequence"/>
</dbReference>
<evidence type="ECO:0000313" key="5">
    <source>
        <dbReference type="Proteomes" id="UP000774326"/>
    </source>
</evidence>
<dbReference type="Pfam" id="PF00561">
    <property type="entry name" value="Abhydrolase_1"/>
    <property type="match status" value="1"/>
</dbReference>
<organism evidence="4 5">
    <name type="scientific">Wickerhamomyces pijperi</name>
    <name type="common">Yeast</name>
    <name type="synonym">Pichia pijperi</name>
    <dbReference type="NCBI Taxonomy" id="599730"/>
    <lineage>
        <taxon>Eukaryota</taxon>
        <taxon>Fungi</taxon>
        <taxon>Dikarya</taxon>
        <taxon>Ascomycota</taxon>
        <taxon>Saccharomycotina</taxon>
        <taxon>Saccharomycetes</taxon>
        <taxon>Phaffomycetales</taxon>
        <taxon>Wickerhamomycetaceae</taxon>
        <taxon>Wickerhamomyces</taxon>
    </lineage>
</organism>
<dbReference type="GO" id="GO:0055088">
    <property type="term" value="P:lipid homeostasis"/>
    <property type="evidence" value="ECO:0007669"/>
    <property type="project" value="TreeGrafter"/>
</dbReference>
<dbReference type="AlphaFoldDB" id="A0A9P8Q9V6"/>
<reference evidence="4" key="2">
    <citation type="submission" date="2021-01" db="EMBL/GenBank/DDBJ databases">
        <authorList>
            <person name="Schikora-Tamarit M.A."/>
        </authorList>
    </citation>
    <scope>NUCLEOTIDE SEQUENCE</scope>
    <source>
        <strain evidence="4">CBS2887</strain>
    </source>
</reference>
<reference evidence="4" key="1">
    <citation type="journal article" date="2021" name="Open Biol.">
        <title>Shared evolutionary footprints suggest mitochondrial oxidative damage underlies multiple complex I losses in fungi.</title>
        <authorList>
            <person name="Schikora-Tamarit M.A."/>
            <person name="Marcet-Houben M."/>
            <person name="Nosek J."/>
            <person name="Gabaldon T."/>
        </authorList>
    </citation>
    <scope>NUCLEOTIDE SEQUENCE</scope>
    <source>
        <strain evidence="4">CBS2887</strain>
    </source>
</reference>
<dbReference type="GO" id="GO:0005743">
    <property type="term" value="C:mitochondrial inner membrane"/>
    <property type="evidence" value="ECO:0007669"/>
    <property type="project" value="TreeGrafter"/>
</dbReference>
<gene>
    <name evidence="4" type="ORF">WICPIJ_003480</name>
</gene>
<dbReference type="Gene3D" id="3.40.50.1820">
    <property type="entry name" value="alpha/beta hydrolase"/>
    <property type="match status" value="1"/>
</dbReference>
<dbReference type="InterPro" id="IPR000073">
    <property type="entry name" value="AB_hydrolase_1"/>
</dbReference>
<evidence type="ECO:0000256" key="1">
    <source>
        <dbReference type="ARBA" id="ARBA00038097"/>
    </source>
</evidence>
<dbReference type="SUPFAM" id="SSF53474">
    <property type="entry name" value="alpha/beta-Hydrolases"/>
    <property type="match status" value="1"/>
</dbReference>
<dbReference type="InterPro" id="IPR029058">
    <property type="entry name" value="AB_hydrolase_fold"/>
</dbReference>
<feature type="domain" description="AB hydrolase-1" evidence="3">
    <location>
        <begin position="146"/>
        <end position="399"/>
    </location>
</feature>
<feature type="region of interest" description="Disordered" evidence="2">
    <location>
        <begin position="35"/>
        <end position="63"/>
    </location>
</feature>
<name>A0A9P8Q9V6_WICPI</name>
<keyword evidence="5" id="KW-1185">Reference proteome</keyword>
<feature type="compositionally biased region" description="Polar residues" evidence="2">
    <location>
        <begin position="35"/>
        <end position="52"/>
    </location>
</feature>
<dbReference type="GO" id="GO:0006654">
    <property type="term" value="P:phosphatidic acid biosynthetic process"/>
    <property type="evidence" value="ECO:0007669"/>
    <property type="project" value="TreeGrafter"/>
</dbReference>
<dbReference type="EMBL" id="JAEUBG010001919">
    <property type="protein sequence ID" value="KAH3685554.1"/>
    <property type="molecule type" value="Genomic_DNA"/>
</dbReference>
<proteinExistence type="inferred from homology"/>
<dbReference type="PANTHER" id="PTHR42886:SF29">
    <property type="entry name" value="PUMMELIG, ISOFORM A"/>
    <property type="match status" value="1"/>
</dbReference>